<dbReference type="Gene3D" id="1.10.10.1440">
    <property type="entry name" value="PHAX RNA-binding domain"/>
    <property type="match status" value="1"/>
</dbReference>
<evidence type="ECO:0000259" key="12">
    <source>
        <dbReference type="Pfam" id="PF10258"/>
    </source>
</evidence>
<dbReference type="OrthoDB" id="20573at2759"/>
<evidence type="ECO:0000256" key="3">
    <source>
        <dbReference type="ARBA" id="ARBA00006094"/>
    </source>
</evidence>
<dbReference type="Proteomes" id="UP000091857">
    <property type="component" value="Chromosome 3"/>
</dbReference>
<dbReference type="PANTHER" id="PTHR13135">
    <property type="entry name" value="CYTOSOLIC RESINIFERATOXIN BINDING PROTEIN RBP-26"/>
    <property type="match status" value="1"/>
</dbReference>
<organism evidence="13 14">
    <name type="scientific">Manihot esculenta</name>
    <name type="common">Cassava</name>
    <name type="synonym">Jatropha manihot</name>
    <dbReference type="NCBI Taxonomy" id="3983"/>
    <lineage>
        <taxon>Eukaryota</taxon>
        <taxon>Viridiplantae</taxon>
        <taxon>Streptophyta</taxon>
        <taxon>Embryophyta</taxon>
        <taxon>Tracheophyta</taxon>
        <taxon>Spermatophyta</taxon>
        <taxon>Magnoliopsida</taxon>
        <taxon>eudicotyledons</taxon>
        <taxon>Gunneridae</taxon>
        <taxon>Pentapetalae</taxon>
        <taxon>rosids</taxon>
        <taxon>fabids</taxon>
        <taxon>Malpighiales</taxon>
        <taxon>Euphorbiaceae</taxon>
        <taxon>Crotonoideae</taxon>
        <taxon>Manihoteae</taxon>
        <taxon>Manihot</taxon>
    </lineage>
</organism>
<comment type="subcellular location">
    <subcellularLocation>
        <location evidence="2">Cytoplasm</location>
    </subcellularLocation>
    <subcellularLocation>
        <location evidence="1">Nucleus</location>
    </subcellularLocation>
</comment>
<reference evidence="14" key="1">
    <citation type="journal article" date="2016" name="Nat. Biotechnol.">
        <title>Sequencing wild and cultivated cassava and related species reveals extensive interspecific hybridization and genetic diversity.</title>
        <authorList>
            <person name="Bredeson J.V."/>
            <person name="Lyons J.B."/>
            <person name="Prochnik S.E."/>
            <person name="Wu G.A."/>
            <person name="Ha C.M."/>
            <person name="Edsinger-Gonzales E."/>
            <person name="Grimwood J."/>
            <person name="Schmutz J."/>
            <person name="Rabbi I.Y."/>
            <person name="Egesi C."/>
            <person name="Nauluvula P."/>
            <person name="Lebot V."/>
            <person name="Ndunguru J."/>
            <person name="Mkamilo G."/>
            <person name="Bart R.S."/>
            <person name="Setter T.L."/>
            <person name="Gleadow R.M."/>
            <person name="Kulakow P."/>
            <person name="Ferguson M.E."/>
            <person name="Rounsley S."/>
            <person name="Rokhsar D.S."/>
        </authorList>
    </citation>
    <scope>NUCLEOTIDE SEQUENCE [LARGE SCALE GENOMIC DNA]</scope>
    <source>
        <strain evidence="14">cv. AM560-2</strain>
    </source>
</reference>
<evidence type="ECO:0000313" key="14">
    <source>
        <dbReference type="Proteomes" id="UP000091857"/>
    </source>
</evidence>
<dbReference type="GO" id="GO:0015031">
    <property type="term" value="P:protein transport"/>
    <property type="evidence" value="ECO:0007669"/>
    <property type="project" value="UniProtKB-KW"/>
</dbReference>
<sequence>MEEGESVLEAIYEVDDGFEEAEDVEMPDVEEGELLQPNSQNDGGQSSGGEGLCDTHGIQASQSKNRRRRINKKKNRKKKGSLGPNVTDINRFVLDTCRRLKEKKSYMIYTAVGCLGISALSDMVKEVDAIQSCGGQMTADGRRLRTGGGILWNIMKTREPMAYKEIMKKAKDFEKQFKRQNIQQAQQQNKEGSSQETAISLTDPAPSSVQEGSQLVTQAQHEHSNTEKKHRSVHDRIRVPVSYDDLLGDDPKNDSV</sequence>
<keyword evidence="7" id="KW-0694">RNA-binding</keyword>
<evidence type="ECO:0000256" key="1">
    <source>
        <dbReference type="ARBA" id="ARBA00004123"/>
    </source>
</evidence>
<dbReference type="InterPro" id="IPR038092">
    <property type="entry name" value="PHAX_RNA-binding_sf"/>
</dbReference>
<accession>A0A2C9W4L8</accession>
<evidence type="ECO:0000256" key="2">
    <source>
        <dbReference type="ARBA" id="ARBA00004496"/>
    </source>
</evidence>
<dbReference type="GO" id="GO:0006408">
    <property type="term" value="P:snRNA export from nucleus"/>
    <property type="evidence" value="ECO:0007669"/>
    <property type="project" value="InterPro"/>
</dbReference>
<comment type="caution">
    <text evidence="13">The sequence shown here is derived from an EMBL/GenBank/DDBJ whole genome shotgun (WGS) entry which is preliminary data.</text>
</comment>
<evidence type="ECO:0000256" key="7">
    <source>
        <dbReference type="ARBA" id="ARBA00022884"/>
    </source>
</evidence>
<feature type="region of interest" description="Disordered" evidence="11">
    <location>
        <begin position="180"/>
        <end position="256"/>
    </location>
</feature>
<evidence type="ECO:0000256" key="11">
    <source>
        <dbReference type="SAM" id="MobiDB-lite"/>
    </source>
</evidence>
<dbReference type="STRING" id="3983.A0A2C9W4L8"/>
<comment type="similarity">
    <text evidence="3">Belongs to the PHAX family.</text>
</comment>
<evidence type="ECO:0000313" key="13">
    <source>
        <dbReference type="EMBL" id="OAY54083.1"/>
    </source>
</evidence>
<dbReference type="GO" id="GO:0003723">
    <property type="term" value="F:RNA binding"/>
    <property type="evidence" value="ECO:0007669"/>
    <property type="project" value="UniProtKB-KW"/>
</dbReference>
<keyword evidence="6" id="KW-0963">Cytoplasm</keyword>
<evidence type="ECO:0000256" key="4">
    <source>
        <dbReference type="ARBA" id="ARBA00016856"/>
    </source>
</evidence>
<protein>
    <recommendedName>
        <fullName evidence="4">Phosphorylated adapter RNA export protein</fullName>
    </recommendedName>
    <alternativeName>
        <fullName evidence="10">RNA U small nuclear RNA export adapter protein</fullName>
    </alternativeName>
</protein>
<keyword evidence="8" id="KW-0653">Protein transport</keyword>
<dbReference type="GO" id="GO:0005737">
    <property type="term" value="C:cytoplasm"/>
    <property type="evidence" value="ECO:0007669"/>
    <property type="project" value="UniProtKB-SubCell"/>
</dbReference>
<dbReference type="Pfam" id="PF10258">
    <property type="entry name" value="PHAX_RNA-bd"/>
    <property type="match status" value="1"/>
</dbReference>
<feature type="compositionally biased region" description="Polar residues" evidence="11">
    <location>
        <begin position="189"/>
        <end position="219"/>
    </location>
</feature>
<dbReference type="InterPro" id="IPR039047">
    <property type="entry name" value="PHAX"/>
</dbReference>
<feature type="compositionally biased region" description="Basic residues" evidence="11">
    <location>
        <begin position="64"/>
        <end position="80"/>
    </location>
</feature>
<keyword evidence="14" id="KW-1185">Reference proteome</keyword>
<name>A0A2C9W4L8_MANES</name>
<dbReference type="AlphaFoldDB" id="A0A2C9W4L8"/>
<evidence type="ECO:0000256" key="5">
    <source>
        <dbReference type="ARBA" id="ARBA00022448"/>
    </source>
</evidence>
<gene>
    <name evidence="13" type="ORF">MANES_03G046600v8</name>
</gene>
<keyword evidence="9" id="KW-0539">Nucleus</keyword>
<dbReference type="Gramene" id="Manes.03G046600.1.v8.1">
    <property type="protein sequence ID" value="Manes.03G046600.1.v8.1.CDS"/>
    <property type="gene ID" value="Manes.03G046600.v8.1"/>
</dbReference>
<evidence type="ECO:0000256" key="9">
    <source>
        <dbReference type="ARBA" id="ARBA00023242"/>
    </source>
</evidence>
<dbReference type="GO" id="GO:0005634">
    <property type="term" value="C:nucleus"/>
    <property type="evidence" value="ECO:0007669"/>
    <property type="project" value="UniProtKB-SubCell"/>
</dbReference>
<dbReference type="PANTHER" id="PTHR13135:SF0">
    <property type="entry name" value="PHOSPHORYLATED ADAPTER RNA EXPORT PROTEIN"/>
    <property type="match status" value="1"/>
</dbReference>
<keyword evidence="5" id="KW-0813">Transport</keyword>
<dbReference type="OMA" id="MEGEHNI"/>
<evidence type="ECO:0000256" key="6">
    <source>
        <dbReference type="ARBA" id="ARBA00022490"/>
    </source>
</evidence>
<feature type="region of interest" description="Disordered" evidence="11">
    <location>
        <begin position="25"/>
        <end position="84"/>
    </location>
</feature>
<dbReference type="EMBL" id="CM004389">
    <property type="protein sequence ID" value="OAY54083.1"/>
    <property type="molecule type" value="Genomic_DNA"/>
</dbReference>
<evidence type="ECO:0000256" key="8">
    <source>
        <dbReference type="ARBA" id="ARBA00022927"/>
    </source>
</evidence>
<proteinExistence type="inferred from homology"/>
<feature type="domain" description="Phosphorylated adapter RNA export protein RNA-binding" evidence="12">
    <location>
        <begin position="93"/>
        <end position="171"/>
    </location>
</feature>
<dbReference type="InterPro" id="IPR019385">
    <property type="entry name" value="PHAX_RNA-binding_domain"/>
</dbReference>
<evidence type="ECO:0000256" key="10">
    <source>
        <dbReference type="ARBA" id="ARBA00030834"/>
    </source>
</evidence>